<dbReference type="GeneID" id="73472469"/>
<dbReference type="EMBL" id="JAGSYN010000273">
    <property type="protein sequence ID" value="KAG7660852.1"/>
    <property type="molecule type" value="Genomic_DNA"/>
</dbReference>
<proteinExistence type="predicted"/>
<dbReference type="Proteomes" id="UP000694255">
    <property type="component" value="Unassembled WGS sequence"/>
</dbReference>
<dbReference type="SMART" id="SM00320">
    <property type="entry name" value="WD40"/>
    <property type="match status" value="4"/>
</dbReference>
<gene>
    <name evidence="4" type="ORF">J8A68_005669</name>
</gene>
<keyword evidence="5" id="KW-1185">Reference proteome</keyword>
<evidence type="ECO:0000313" key="4">
    <source>
        <dbReference type="EMBL" id="KAG7660852.1"/>
    </source>
</evidence>
<evidence type="ECO:0000256" key="3">
    <source>
        <dbReference type="PROSITE-ProRule" id="PRU00221"/>
    </source>
</evidence>
<evidence type="ECO:0000256" key="1">
    <source>
        <dbReference type="ARBA" id="ARBA00022574"/>
    </source>
</evidence>
<comment type="caution">
    <text evidence="4">The sequence shown here is derived from an EMBL/GenBank/DDBJ whole genome shotgun (WGS) entry which is preliminary data.</text>
</comment>
<reference evidence="4 5" key="1">
    <citation type="journal article" date="2021" name="DNA Res.">
        <title>Genome analysis of Candida subhashii reveals its hybrid nature and dual mitochondrial genome conformations.</title>
        <authorList>
            <person name="Mixao V."/>
            <person name="Hegedusova E."/>
            <person name="Saus E."/>
            <person name="Pryszcz L.P."/>
            <person name="Cillingova A."/>
            <person name="Nosek J."/>
            <person name="Gabaldon T."/>
        </authorList>
    </citation>
    <scope>NUCLEOTIDE SEQUENCE [LARGE SCALE GENOMIC DNA]</scope>
    <source>
        <strain evidence="4 5">CBS 10753</strain>
    </source>
</reference>
<dbReference type="AlphaFoldDB" id="A0A8J5QC90"/>
<feature type="repeat" description="WD" evidence="3">
    <location>
        <begin position="74"/>
        <end position="108"/>
    </location>
</feature>
<dbReference type="Pfam" id="PF00400">
    <property type="entry name" value="WD40"/>
    <property type="match status" value="2"/>
</dbReference>
<dbReference type="PROSITE" id="PS50294">
    <property type="entry name" value="WD_REPEATS_REGION"/>
    <property type="match status" value="2"/>
</dbReference>
<accession>A0A8J5QC90</accession>
<feature type="repeat" description="WD" evidence="3">
    <location>
        <begin position="10"/>
        <end position="51"/>
    </location>
</feature>
<sequence>MTSSKIITTLAAHSDPVSTLSVSWDDSMIISGSWDGLMRIFDLETSQCLKTLTYNGTSHGTATASTSDVISYPISNVVLSPNGKYILSSSLDGFVRLWDYMDNRVIKTYHGISGKEAISEKYNCGARFIVGTDRTMIVSGSDRSGVLVWDVQSKEIVYGYNNGNDAVLEVDVNDEVLVSCSRDGIVNVFELNPAYKKRKLSEEVDMNTVDNTRDNTPF</sequence>
<keyword evidence="1 3" id="KW-0853">WD repeat</keyword>
<dbReference type="PANTHER" id="PTHR22847:SF637">
    <property type="entry name" value="WD REPEAT DOMAIN 5B"/>
    <property type="match status" value="1"/>
</dbReference>
<protein>
    <submittedName>
        <fullName evidence="4">SWD3</fullName>
    </submittedName>
</protein>
<organism evidence="4 5">
    <name type="scientific">[Candida] subhashii</name>
    <dbReference type="NCBI Taxonomy" id="561895"/>
    <lineage>
        <taxon>Eukaryota</taxon>
        <taxon>Fungi</taxon>
        <taxon>Dikarya</taxon>
        <taxon>Ascomycota</taxon>
        <taxon>Saccharomycotina</taxon>
        <taxon>Pichiomycetes</taxon>
        <taxon>Debaryomycetaceae</taxon>
        <taxon>Spathaspora</taxon>
    </lineage>
</organism>
<dbReference type="InterPro" id="IPR001680">
    <property type="entry name" value="WD40_rpt"/>
</dbReference>
<evidence type="ECO:0000313" key="5">
    <source>
        <dbReference type="Proteomes" id="UP000694255"/>
    </source>
</evidence>
<keyword evidence="2" id="KW-0677">Repeat</keyword>
<dbReference type="PROSITE" id="PS50082">
    <property type="entry name" value="WD_REPEATS_2"/>
    <property type="match status" value="2"/>
</dbReference>
<dbReference type="OrthoDB" id="674604at2759"/>
<dbReference type="GO" id="GO:0042393">
    <property type="term" value="F:histone binding"/>
    <property type="evidence" value="ECO:0007669"/>
    <property type="project" value="TreeGrafter"/>
</dbReference>
<dbReference type="RefSeq" id="XP_049261085.1">
    <property type="nucleotide sequence ID" value="XM_049409760.1"/>
</dbReference>
<dbReference type="GO" id="GO:0048188">
    <property type="term" value="C:Set1C/COMPASS complex"/>
    <property type="evidence" value="ECO:0007669"/>
    <property type="project" value="TreeGrafter"/>
</dbReference>
<evidence type="ECO:0000256" key="2">
    <source>
        <dbReference type="ARBA" id="ARBA00022737"/>
    </source>
</evidence>
<name>A0A8J5QC90_9ASCO</name>
<dbReference type="PANTHER" id="PTHR22847">
    <property type="entry name" value="WD40 REPEAT PROTEIN"/>
    <property type="match status" value="1"/>
</dbReference>